<dbReference type="AlphaFoldDB" id="A0A511W6G6"/>
<comment type="caution">
    <text evidence="2">The sequence shown here is derived from an EMBL/GenBank/DDBJ whole genome shotgun (WGS) entry which is preliminary data.</text>
</comment>
<feature type="region of interest" description="Disordered" evidence="1">
    <location>
        <begin position="1"/>
        <end position="33"/>
    </location>
</feature>
<name>A0A511W6G6_9BACI</name>
<dbReference type="OrthoDB" id="2973585at2"/>
<reference evidence="2 3" key="1">
    <citation type="submission" date="2019-07" db="EMBL/GenBank/DDBJ databases">
        <title>Whole genome shotgun sequence of Alkalibacillus haloalkaliphilus NBRC 103110.</title>
        <authorList>
            <person name="Hosoyama A."/>
            <person name="Uohara A."/>
            <person name="Ohji S."/>
            <person name="Ichikawa N."/>
        </authorList>
    </citation>
    <scope>NUCLEOTIDE SEQUENCE [LARGE SCALE GENOMIC DNA]</scope>
    <source>
        <strain evidence="2 3">NBRC 103110</strain>
    </source>
</reference>
<evidence type="ECO:0000313" key="2">
    <source>
        <dbReference type="EMBL" id="GEN45663.1"/>
    </source>
</evidence>
<evidence type="ECO:0008006" key="4">
    <source>
        <dbReference type="Google" id="ProtNLM"/>
    </source>
</evidence>
<evidence type="ECO:0000313" key="3">
    <source>
        <dbReference type="Proteomes" id="UP000321440"/>
    </source>
</evidence>
<dbReference type="RefSeq" id="WP_146815794.1">
    <property type="nucleotide sequence ID" value="NZ_BJYA01000009.1"/>
</dbReference>
<keyword evidence="3" id="KW-1185">Reference proteome</keyword>
<dbReference type="Pfam" id="PF12758">
    <property type="entry name" value="DUF3813"/>
    <property type="match status" value="1"/>
</dbReference>
<dbReference type="Proteomes" id="UP000321440">
    <property type="component" value="Unassembled WGS sequence"/>
</dbReference>
<accession>A0A511W6G6</accession>
<dbReference type="EMBL" id="BJYA01000009">
    <property type="protein sequence ID" value="GEN45663.1"/>
    <property type="molecule type" value="Genomic_DNA"/>
</dbReference>
<proteinExistence type="predicted"/>
<feature type="compositionally biased region" description="Polar residues" evidence="1">
    <location>
        <begin position="1"/>
        <end position="29"/>
    </location>
</feature>
<dbReference type="InterPro" id="IPR024217">
    <property type="entry name" value="DUF3813"/>
</dbReference>
<organism evidence="2 3">
    <name type="scientific">Alkalibacillus haloalkaliphilus</name>
    <dbReference type="NCBI Taxonomy" id="94136"/>
    <lineage>
        <taxon>Bacteria</taxon>
        <taxon>Bacillati</taxon>
        <taxon>Bacillota</taxon>
        <taxon>Bacilli</taxon>
        <taxon>Bacillales</taxon>
        <taxon>Bacillaceae</taxon>
        <taxon>Alkalibacillus</taxon>
    </lineage>
</organism>
<evidence type="ECO:0000256" key="1">
    <source>
        <dbReference type="SAM" id="MobiDB-lite"/>
    </source>
</evidence>
<gene>
    <name evidence="2" type="ORF">AHA02nite_14390</name>
</gene>
<sequence length="67" mass="7759">MENKFLNQAKQAMQNLSGRDRQPNGQAQADEQEVKAIQQCIQSAYESCSPEEEQELQQLENQLNEYK</sequence>
<protein>
    <recommendedName>
        <fullName evidence="4">DUF3813 domain-containing protein</fullName>
    </recommendedName>
</protein>